<proteinExistence type="predicted"/>
<sequence>MKRATFILREEARKGNAIYSATKAALHSFALSQQFSTARHQRSGAGNRTAVGGHRSDLQKR</sequence>
<evidence type="ECO:0000313" key="3">
    <source>
        <dbReference type="Proteomes" id="UP000192074"/>
    </source>
</evidence>
<accession>A0A822VBB1</accession>
<name>A0A822VBB1_AGRTU</name>
<evidence type="ECO:0000313" key="2">
    <source>
        <dbReference type="EMBL" id="CVI24803.1"/>
    </source>
</evidence>
<protein>
    <submittedName>
        <fullName evidence="2">Uncharacterized protein</fullName>
    </submittedName>
</protein>
<dbReference type="AlphaFoldDB" id="A0A822VBB1"/>
<dbReference type="EMBL" id="FCNL01000040">
    <property type="protein sequence ID" value="CVI24803.1"/>
    <property type="molecule type" value="Genomic_DNA"/>
</dbReference>
<organism evidence="2 3">
    <name type="scientific">Agrobacterium tumefaciens str. B6</name>
    <dbReference type="NCBI Taxonomy" id="1183423"/>
    <lineage>
        <taxon>Bacteria</taxon>
        <taxon>Pseudomonadati</taxon>
        <taxon>Pseudomonadota</taxon>
        <taxon>Alphaproteobacteria</taxon>
        <taxon>Hyphomicrobiales</taxon>
        <taxon>Rhizobiaceae</taxon>
        <taxon>Rhizobium/Agrobacterium group</taxon>
        <taxon>Agrobacterium</taxon>
        <taxon>Agrobacterium tumefaciens complex</taxon>
    </lineage>
</organism>
<dbReference type="Proteomes" id="UP000192074">
    <property type="component" value="Unassembled WGS sequence"/>
</dbReference>
<evidence type="ECO:0000256" key="1">
    <source>
        <dbReference type="SAM" id="MobiDB-lite"/>
    </source>
</evidence>
<comment type="caution">
    <text evidence="2">The sequence shown here is derived from an EMBL/GenBank/DDBJ whole genome shotgun (WGS) entry which is preliminary data.</text>
</comment>
<gene>
    <name evidence="2" type="ORF">AGR4A_pAt10306</name>
</gene>
<reference evidence="2 3" key="1">
    <citation type="submission" date="2016-01" db="EMBL/GenBank/DDBJ databases">
        <authorList>
            <person name="Regsiter A."/>
            <person name="william w."/>
        </authorList>
    </citation>
    <scope>NUCLEOTIDE SEQUENCE [LARGE SCALE GENOMIC DNA]</scope>
    <source>
        <strain evidence="2 3">B6</strain>
    </source>
</reference>
<feature type="region of interest" description="Disordered" evidence="1">
    <location>
        <begin position="37"/>
        <end position="61"/>
    </location>
</feature>